<feature type="domain" description="Peptidase M14" evidence="8">
    <location>
        <begin position="391"/>
        <end position="698"/>
    </location>
</feature>
<dbReference type="GO" id="GO:0008270">
    <property type="term" value="F:zinc ion binding"/>
    <property type="evidence" value="ECO:0007669"/>
    <property type="project" value="InterPro"/>
</dbReference>
<dbReference type="GO" id="GO:0004181">
    <property type="term" value="F:metallocarboxypeptidase activity"/>
    <property type="evidence" value="ECO:0007669"/>
    <property type="project" value="InterPro"/>
</dbReference>
<evidence type="ECO:0000259" key="8">
    <source>
        <dbReference type="PROSITE" id="PS52035"/>
    </source>
</evidence>
<feature type="active site" description="Proton donor/acceptor" evidence="7">
    <location>
        <position position="677"/>
    </location>
</feature>
<comment type="similarity">
    <text evidence="2 7">Belongs to the peptidase M14 family.</text>
</comment>
<keyword evidence="5" id="KW-0862">Zinc</keyword>
<protein>
    <submittedName>
        <fullName evidence="9">M14 family metallopeptidase</fullName>
    </submittedName>
</protein>
<dbReference type="InterPro" id="IPR000834">
    <property type="entry name" value="Peptidase_M14"/>
</dbReference>
<dbReference type="Pfam" id="PF00246">
    <property type="entry name" value="Peptidase_M14"/>
    <property type="match status" value="1"/>
</dbReference>
<evidence type="ECO:0000256" key="7">
    <source>
        <dbReference type="PROSITE-ProRule" id="PRU01379"/>
    </source>
</evidence>
<accession>A0A9X3N1D0</accession>
<evidence type="ECO:0000256" key="5">
    <source>
        <dbReference type="ARBA" id="ARBA00022833"/>
    </source>
</evidence>
<gene>
    <name evidence="9" type="ORF">OM076_32050</name>
</gene>
<keyword evidence="3" id="KW-0645">Protease</keyword>
<proteinExistence type="inferred from homology"/>
<dbReference type="Proteomes" id="UP001149140">
    <property type="component" value="Unassembled WGS sequence"/>
</dbReference>
<keyword evidence="4" id="KW-0378">Hydrolase</keyword>
<comment type="cofactor">
    <cofactor evidence="1">
        <name>Zn(2+)</name>
        <dbReference type="ChEBI" id="CHEBI:29105"/>
    </cofactor>
</comment>
<dbReference type="PROSITE" id="PS52035">
    <property type="entry name" value="PEPTIDASE_M14"/>
    <property type="match status" value="1"/>
</dbReference>
<dbReference type="EMBL" id="JAPDOD010000039">
    <property type="protein sequence ID" value="MDA0164947.1"/>
    <property type="molecule type" value="Genomic_DNA"/>
</dbReference>
<organism evidence="9 10">
    <name type="scientific">Solirubrobacter ginsenosidimutans</name>
    <dbReference type="NCBI Taxonomy" id="490573"/>
    <lineage>
        <taxon>Bacteria</taxon>
        <taxon>Bacillati</taxon>
        <taxon>Actinomycetota</taxon>
        <taxon>Thermoleophilia</taxon>
        <taxon>Solirubrobacterales</taxon>
        <taxon>Solirubrobacteraceae</taxon>
        <taxon>Solirubrobacter</taxon>
    </lineage>
</organism>
<dbReference type="SUPFAM" id="SSF53187">
    <property type="entry name" value="Zn-dependent exopeptidases"/>
    <property type="match status" value="1"/>
</dbReference>
<name>A0A9X3N1D0_9ACTN</name>
<comment type="caution">
    <text evidence="9">The sequence shown here is derived from an EMBL/GenBank/DDBJ whole genome shotgun (WGS) entry which is preliminary data.</text>
</comment>
<dbReference type="PANTHER" id="PTHR11705">
    <property type="entry name" value="PROTEASE FAMILY M14 CARBOXYPEPTIDASE A,B"/>
    <property type="match status" value="1"/>
</dbReference>
<keyword evidence="6" id="KW-0482">Metalloprotease</keyword>
<dbReference type="SMART" id="SM00631">
    <property type="entry name" value="Zn_pept"/>
    <property type="match status" value="1"/>
</dbReference>
<reference evidence="9" key="1">
    <citation type="submission" date="2022-10" db="EMBL/GenBank/DDBJ databases">
        <title>The WGS of Solirubrobacter ginsenosidimutans DSM 21036.</title>
        <authorList>
            <person name="Jiang Z."/>
        </authorList>
    </citation>
    <scope>NUCLEOTIDE SEQUENCE</scope>
    <source>
        <strain evidence="9">DSM 21036</strain>
    </source>
</reference>
<evidence type="ECO:0000256" key="2">
    <source>
        <dbReference type="ARBA" id="ARBA00005988"/>
    </source>
</evidence>
<evidence type="ECO:0000313" key="9">
    <source>
        <dbReference type="EMBL" id="MDA0164947.1"/>
    </source>
</evidence>
<dbReference type="PANTHER" id="PTHR11705:SF143">
    <property type="entry name" value="SLL0236 PROTEIN"/>
    <property type="match status" value="1"/>
</dbReference>
<dbReference type="GO" id="GO:0005615">
    <property type="term" value="C:extracellular space"/>
    <property type="evidence" value="ECO:0007669"/>
    <property type="project" value="TreeGrafter"/>
</dbReference>
<evidence type="ECO:0000256" key="6">
    <source>
        <dbReference type="ARBA" id="ARBA00023049"/>
    </source>
</evidence>
<evidence type="ECO:0000256" key="3">
    <source>
        <dbReference type="ARBA" id="ARBA00022670"/>
    </source>
</evidence>
<dbReference type="AlphaFoldDB" id="A0A9X3N1D0"/>
<dbReference type="Gene3D" id="3.40.630.10">
    <property type="entry name" value="Zn peptidases"/>
    <property type="match status" value="1"/>
</dbReference>
<sequence>MLLASALLLGAPGAAAFAQDDEELRLVKVTAQNAASIQQLESRFDVGYIGEPTEAAVYLTPSDEALLRAEGYQVGAVVEDNSTWEARKAEIAAADQAEALAQKLAEEGKAGKGAKNAVDVPGETVIMRAYTFTNYAGRFLYVEAHNKAQTTTTGPTLQMSYAGADGVYRPAVGFSQSGITPDGNDSTTQGNKLNDAGQYMYHRVLVALRGADANLAAGDITVRVAASTGSTDTAKVTEWAAKALPARVAAFQKDFITKYMNPSEAYERLDGLAAEFPGIAEIVHLPEKTNGYQRQAMAMMAGTTALGSNPNATNAPLAVQLFSKAMGHLGGNLISAEFKNPGANDAPLSVAVTGNDIVVNLATGPTGALTSTAAQVVAAITASPAASALVNAYTYGGNAGAGIVPAHAKAQLSDFLNGPAAIKGPFDQRVLRIGKQRDGTKTGVFIYCNQHAREWVTTITCVETAERLLRNYATDPTTKEYVDNLDIFILPSVNPDGGHYSFFDAAAQRRNLKNHCPITATTGGIGNRGSWGVDLNRNNNIGTLFDGYSGASSSCTSDTFAGPSETSEPEIRNEHWVVDTFPKIKFAINIHTHGGYFMWAPGAYISAGRVTLPSPNIGIEKYFFDVADEILSHIRSSRGTAILPQRTGPIADVLYSAAGNSADDQYYRKGIIAYSFEAGAQKLAVNATTGAISRTDVGFQPCFAGLGTGGGTGTCNTVQINEGHDSAMEFADGNYGLLQGALEYSKDVTPPSTTIEYSAAQTGSEPINFRFNWVKEPSVIYYTKDGSTPTVIDCDNPGTSSTRCYSNQGPRRPGEVLTISALGVHDVKWMSVDIKGNQEAVKTQRFLIAADQENGTANGTVPATLALSLGTPPAFGAFTPGIAKDYTAATTANVITTAGDATLSVADPSTTNTGKLVNGTFTLAQPIQAAASSLGGTGSALKPVGGSASPTSLLTYTGPKSNDAVTLSFKQTIGANEALRTGSYSKALTFTLSTTTP</sequence>
<evidence type="ECO:0000256" key="4">
    <source>
        <dbReference type="ARBA" id="ARBA00022801"/>
    </source>
</evidence>
<evidence type="ECO:0000256" key="1">
    <source>
        <dbReference type="ARBA" id="ARBA00001947"/>
    </source>
</evidence>
<keyword evidence="10" id="KW-1185">Reference proteome</keyword>
<evidence type="ECO:0000313" key="10">
    <source>
        <dbReference type="Proteomes" id="UP001149140"/>
    </source>
</evidence>
<dbReference type="GO" id="GO:0006508">
    <property type="term" value="P:proteolysis"/>
    <property type="evidence" value="ECO:0007669"/>
    <property type="project" value="UniProtKB-KW"/>
</dbReference>